<dbReference type="EMBL" id="LT599583">
    <property type="protein sequence ID" value="SBW83723.1"/>
    <property type="molecule type" value="Genomic_DNA"/>
</dbReference>
<dbReference type="Gene3D" id="3.40.1350.10">
    <property type="match status" value="1"/>
</dbReference>
<protein>
    <recommendedName>
        <fullName evidence="6">Heteromeric transposase endonuclease subunit TnsA</fullName>
    </recommendedName>
</protein>
<evidence type="ECO:0000313" key="3">
    <source>
        <dbReference type="EMBL" id="SBW83723.1"/>
    </source>
</evidence>
<feature type="domain" description="TnsA endonuclease N-terminal" evidence="2">
    <location>
        <begin position="45"/>
        <end position="128"/>
    </location>
</feature>
<evidence type="ECO:0000313" key="5">
    <source>
        <dbReference type="Proteomes" id="UP000245431"/>
    </source>
</evidence>
<dbReference type="InterPro" id="IPR014832">
    <property type="entry name" value="TnsA_C"/>
</dbReference>
<evidence type="ECO:0000259" key="2">
    <source>
        <dbReference type="Pfam" id="PF08722"/>
    </source>
</evidence>
<dbReference type="AlphaFoldDB" id="A0A1D3K5T8"/>
<gene>
    <name evidence="3" type="ORF">PVE_R1G5843</name>
    <name evidence="4" type="ORF">PVE_R2G0009</name>
</gene>
<dbReference type="InterPro" id="IPR011856">
    <property type="entry name" value="tRNA_endonuc-like_dom_sf"/>
</dbReference>
<dbReference type="RefSeq" id="WP_050558735.1">
    <property type="nucleotide sequence ID" value="NZ_AOUH01000006.1"/>
</dbReference>
<evidence type="ECO:0000313" key="4">
    <source>
        <dbReference type="EMBL" id="SBW84039.1"/>
    </source>
</evidence>
<reference evidence="3" key="2">
    <citation type="submission" date="2016-07" db="EMBL/GenBank/DDBJ databases">
        <authorList>
            <person name="Bertelli C."/>
        </authorList>
    </citation>
    <scope>NUCLEOTIDE SEQUENCE</scope>
    <source>
        <strain evidence="3">1YdBTEX2</strain>
    </source>
</reference>
<evidence type="ECO:0000259" key="1">
    <source>
        <dbReference type="Pfam" id="PF08721"/>
    </source>
</evidence>
<dbReference type="InterPro" id="IPR014833">
    <property type="entry name" value="TnsA_N"/>
</dbReference>
<sequence>MKKALPILPVRSIGVSGRSVTGIVPLMGRFESTLERDLMELVRFDRQVSSFLPQPVKIEYKGDAGEDRSYTPDGLITFHESSSSPEPILYEVKYRENFREQWRALLPKFRAAKSYCEERGWRFEVYTEREIRTPYLDNVKFLWPFRNRQPCKVLSDRVAAVLDSCDEISVSALLGMLAADPKQRGELIPVLWHLIGTGAIHCDLNLPLRMITVLSAGGGVE</sequence>
<name>A0A1D3K5T8_PSEVE</name>
<dbReference type="Pfam" id="PF08722">
    <property type="entry name" value="Tn7_TnsA-like_N"/>
    <property type="match status" value="1"/>
</dbReference>
<dbReference type="Proteomes" id="UP000245431">
    <property type="component" value="Chromosome PVE_r2"/>
</dbReference>
<proteinExistence type="predicted"/>
<dbReference type="Proteomes" id="UP000245431">
    <property type="component" value="Chromosome PVE_r1"/>
</dbReference>
<dbReference type="EMBL" id="LT599584">
    <property type="protein sequence ID" value="SBW84039.1"/>
    <property type="molecule type" value="Genomic_DNA"/>
</dbReference>
<reference evidence="5" key="1">
    <citation type="submission" date="2016-07" db="EMBL/GenBank/DDBJ databases">
        <authorList>
            <person name="Florea S."/>
            <person name="Webb J.S."/>
            <person name="Jaromczyk J."/>
            <person name="Schardl C.L."/>
        </authorList>
    </citation>
    <scope>NUCLEOTIDE SEQUENCE [LARGE SCALE GENOMIC DNA]</scope>
    <source>
        <strain evidence="5">1YdBTEX2</strain>
    </source>
</reference>
<accession>A0A1D3K5T8</accession>
<dbReference type="GO" id="GO:0003676">
    <property type="term" value="F:nucleic acid binding"/>
    <property type="evidence" value="ECO:0007669"/>
    <property type="project" value="InterPro"/>
</dbReference>
<feature type="domain" description="TnsA endonuclease C-terminal" evidence="1">
    <location>
        <begin position="130"/>
        <end position="204"/>
    </location>
</feature>
<dbReference type="Pfam" id="PF08721">
    <property type="entry name" value="Tn7_Tnp_TnsA_C"/>
    <property type="match status" value="1"/>
</dbReference>
<evidence type="ECO:0008006" key="6">
    <source>
        <dbReference type="Google" id="ProtNLM"/>
    </source>
</evidence>
<organism evidence="3 5">
    <name type="scientific">Pseudomonas veronii 1YdBTEX2</name>
    <dbReference type="NCBI Taxonomy" id="1295141"/>
    <lineage>
        <taxon>Bacteria</taxon>
        <taxon>Pseudomonadati</taxon>
        <taxon>Pseudomonadota</taxon>
        <taxon>Gammaproteobacteria</taxon>
        <taxon>Pseudomonadales</taxon>
        <taxon>Pseudomonadaceae</taxon>
        <taxon>Pseudomonas</taxon>
    </lineage>
</organism>